<dbReference type="GO" id="GO:0008360">
    <property type="term" value="P:regulation of cell shape"/>
    <property type="evidence" value="ECO:0007669"/>
    <property type="project" value="UniProtKB-KW"/>
</dbReference>
<keyword evidence="3" id="KW-1003">Cell membrane</keyword>
<keyword evidence="7" id="KW-0808">Transferase</keyword>
<evidence type="ECO:0000313" key="23">
    <source>
        <dbReference type="Proteomes" id="UP000182448"/>
    </source>
</evidence>
<keyword evidence="9" id="KW-0378">Hydrolase</keyword>
<dbReference type="Gene3D" id="1.10.3810.10">
    <property type="entry name" value="Biosynthetic peptidoglycan transglycosylase-like"/>
    <property type="match status" value="1"/>
</dbReference>
<dbReference type="Proteomes" id="UP000585749">
    <property type="component" value="Unassembled WGS sequence"/>
</dbReference>
<evidence type="ECO:0000256" key="2">
    <source>
        <dbReference type="ARBA" id="ARBA00007739"/>
    </source>
</evidence>
<evidence type="ECO:0000256" key="7">
    <source>
        <dbReference type="ARBA" id="ARBA00022679"/>
    </source>
</evidence>
<keyword evidence="15" id="KW-0961">Cell wall biogenesis/degradation</keyword>
<dbReference type="AlphaFoldDB" id="A0A4Y4G899"/>
<dbReference type="RefSeq" id="WP_083194512.1">
    <property type="nucleotide sequence ID" value="NZ_BJEG01000010.1"/>
</dbReference>
<keyword evidence="6" id="KW-0328">Glycosyltransferase</keyword>
<feature type="transmembrane region" description="Helical" evidence="18">
    <location>
        <begin position="61"/>
        <end position="79"/>
    </location>
</feature>
<dbReference type="GO" id="GO:0009252">
    <property type="term" value="P:peptidoglycan biosynthetic process"/>
    <property type="evidence" value="ECO:0007669"/>
    <property type="project" value="UniProtKB-KW"/>
</dbReference>
<keyword evidence="5" id="KW-0645">Protease</keyword>
<evidence type="ECO:0000313" key="22">
    <source>
        <dbReference type="EMBL" id="SCC02289.1"/>
    </source>
</evidence>
<evidence type="ECO:0000256" key="10">
    <source>
        <dbReference type="ARBA" id="ARBA00022960"/>
    </source>
</evidence>
<dbReference type="PANTHER" id="PTHR32282">
    <property type="entry name" value="BINDING PROTEIN TRANSPEPTIDASE, PUTATIVE-RELATED"/>
    <property type="match status" value="1"/>
</dbReference>
<evidence type="ECO:0000256" key="3">
    <source>
        <dbReference type="ARBA" id="ARBA00022475"/>
    </source>
</evidence>
<dbReference type="EMBL" id="FMAW01000011">
    <property type="protein sequence ID" value="SCC02289.1"/>
    <property type="molecule type" value="Genomic_DNA"/>
</dbReference>
<dbReference type="GO" id="GO:0008955">
    <property type="term" value="F:peptidoglycan glycosyltransferase activity"/>
    <property type="evidence" value="ECO:0007669"/>
    <property type="project" value="UniProtKB-EC"/>
</dbReference>
<dbReference type="Pfam" id="PF00905">
    <property type="entry name" value="Transpeptidase"/>
    <property type="match status" value="1"/>
</dbReference>
<evidence type="ECO:0000256" key="9">
    <source>
        <dbReference type="ARBA" id="ARBA00022801"/>
    </source>
</evidence>
<dbReference type="InterPro" id="IPR001460">
    <property type="entry name" value="PCN-bd_Tpept"/>
</dbReference>
<reference evidence="21 24" key="2">
    <citation type="submission" date="2020-04" db="EMBL/GenBank/DDBJ databases">
        <title>MicrobeNet Type strains.</title>
        <authorList>
            <person name="Nicholson A.C."/>
        </authorList>
    </citation>
    <scope>NUCLEOTIDE SEQUENCE [LARGE SCALE GENOMIC DNA]</scope>
    <source>
        <strain evidence="21 24">CCUG 33494</strain>
    </source>
</reference>
<name>A0A4Y4G899_WEIHE</name>
<gene>
    <name evidence="22" type="ORF">GA0061075_11124</name>
    <name evidence="21" type="ORF">HF960_06495</name>
</gene>
<dbReference type="InterPro" id="IPR036950">
    <property type="entry name" value="PBP_transglycosylase"/>
</dbReference>
<dbReference type="Gene3D" id="3.40.710.10">
    <property type="entry name" value="DD-peptidase/beta-lactamase superfamily"/>
    <property type="match status" value="1"/>
</dbReference>
<dbReference type="FunFam" id="1.10.3810.10:FF:000001">
    <property type="entry name" value="Penicillin-binding protein 1A"/>
    <property type="match status" value="1"/>
</dbReference>
<dbReference type="GO" id="GO:0009002">
    <property type="term" value="F:serine-type D-Ala-D-Ala carboxypeptidase activity"/>
    <property type="evidence" value="ECO:0007669"/>
    <property type="project" value="UniProtKB-EC"/>
</dbReference>
<comment type="similarity">
    <text evidence="1">In the C-terminal section; belongs to the transpeptidase family.</text>
</comment>
<keyword evidence="13 18" id="KW-0472">Membrane</keyword>
<evidence type="ECO:0000313" key="21">
    <source>
        <dbReference type="EMBL" id="NKY67313.1"/>
    </source>
</evidence>
<feature type="domain" description="Glycosyl transferase family 51" evidence="20">
    <location>
        <begin position="108"/>
        <end position="282"/>
    </location>
</feature>
<dbReference type="InterPro" id="IPR023346">
    <property type="entry name" value="Lysozyme-like_dom_sf"/>
</dbReference>
<protein>
    <submittedName>
        <fullName evidence="21">PBP1A family penicillin-binding protein</fullName>
    </submittedName>
    <submittedName>
        <fullName evidence="22">Penicillin-binding protein 2A</fullName>
    </submittedName>
</protein>
<keyword evidence="14" id="KW-0511">Multifunctional enzyme</keyword>
<dbReference type="GO" id="GO:0008658">
    <property type="term" value="F:penicillin binding"/>
    <property type="evidence" value="ECO:0007669"/>
    <property type="project" value="InterPro"/>
</dbReference>
<reference evidence="22 23" key="1">
    <citation type="submission" date="2016-08" db="EMBL/GenBank/DDBJ databases">
        <authorList>
            <person name="Varghese N."/>
            <person name="Submissions Spin"/>
        </authorList>
    </citation>
    <scope>NUCLEOTIDE SEQUENCE [LARGE SCALE GENOMIC DNA]</scope>
    <source>
        <strain evidence="22 23">R-53116</strain>
    </source>
</reference>
<evidence type="ECO:0000256" key="4">
    <source>
        <dbReference type="ARBA" id="ARBA00022645"/>
    </source>
</evidence>
<evidence type="ECO:0000256" key="11">
    <source>
        <dbReference type="ARBA" id="ARBA00022984"/>
    </source>
</evidence>
<evidence type="ECO:0000256" key="15">
    <source>
        <dbReference type="ARBA" id="ARBA00023316"/>
    </source>
</evidence>
<accession>A0A4Y4G899</accession>
<dbReference type="InterPro" id="IPR001264">
    <property type="entry name" value="Glyco_trans_51"/>
</dbReference>
<evidence type="ECO:0000256" key="6">
    <source>
        <dbReference type="ARBA" id="ARBA00022676"/>
    </source>
</evidence>
<evidence type="ECO:0000313" key="24">
    <source>
        <dbReference type="Proteomes" id="UP000585749"/>
    </source>
</evidence>
<dbReference type="EMBL" id="JAAXPM010000009">
    <property type="protein sequence ID" value="NKY67313.1"/>
    <property type="molecule type" value="Genomic_DNA"/>
</dbReference>
<evidence type="ECO:0000256" key="5">
    <source>
        <dbReference type="ARBA" id="ARBA00022670"/>
    </source>
</evidence>
<feature type="domain" description="Penicillin-binding protein transpeptidase" evidence="19">
    <location>
        <begin position="377"/>
        <end position="654"/>
    </location>
</feature>
<evidence type="ECO:0000256" key="1">
    <source>
        <dbReference type="ARBA" id="ARBA00007090"/>
    </source>
</evidence>
<keyword evidence="10" id="KW-0133">Cell shape</keyword>
<dbReference type="SUPFAM" id="SSF56601">
    <property type="entry name" value="beta-lactamase/transpeptidase-like"/>
    <property type="match status" value="1"/>
</dbReference>
<comment type="similarity">
    <text evidence="2">In the N-terminal section; belongs to the glycosyltransferase 51 family.</text>
</comment>
<comment type="catalytic activity">
    <reaction evidence="16">
        <text>Preferential cleavage: (Ac)2-L-Lys-D-Ala-|-D-Ala. Also transpeptidation of peptidyl-alanyl moieties that are N-acyl substituents of D-alanine.</text>
        <dbReference type="EC" id="3.4.16.4"/>
    </reaction>
</comment>
<evidence type="ECO:0000256" key="12">
    <source>
        <dbReference type="ARBA" id="ARBA00022989"/>
    </source>
</evidence>
<dbReference type="NCBIfam" id="TIGR02074">
    <property type="entry name" value="PBP_1a_fam"/>
    <property type="match status" value="1"/>
</dbReference>
<evidence type="ECO:0000256" key="17">
    <source>
        <dbReference type="ARBA" id="ARBA00049902"/>
    </source>
</evidence>
<comment type="catalytic activity">
    <reaction evidence="17">
        <text>[GlcNAc-(1-&gt;4)-Mur2Ac(oyl-L-Ala-gamma-D-Glu-L-Lys-D-Ala-D-Ala)](n)-di-trans,octa-cis-undecaprenyl diphosphate + beta-D-GlcNAc-(1-&gt;4)-Mur2Ac(oyl-L-Ala-gamma-D-Glu-L-Lys-D-Ala-D-Ala)-di-trans,octa-cis-undecaprenyl diphosphate = [GlcNAc-(1-&gt;4)-Mur2Ac(oyl-L-Ala-gamma-D-Glu-L-Lys-D-Ala-D-Ala)](n+1)-di-trans,octa-cis-undecaprenyl diphosphate + di-trans,octa-cis-undecaprenyl diphosphate + H(+)</text>
        <dbReference type="Rhea" id="RHEA:23708"/>
        <dbReference type="Rhea" id="RHEA-COMP:9602"/>
        <dbReference type="Rhea" id="RHEA-COMP:9603"/>
        <dbReference type="ChEBI" id="CHEBI:15378"/>
        <dbReference type="ChEBI" id="CHEBI:58405"/>
        <dbReference type="ChEBI" id="CHEBI:60033"/>
        <dbReference type="ChEBI" id="CHEBI:78435"/>
        <dbReference type="EC" id="2.4.99.28"/>
    </reaction>
</comment>
<dbReference type="PANTHER" id="PTHR32282:SF32">
    <property type="entry name" value="PENICILLIN-BINDING PROTEIN 2A"/>
    <property type="match status" value="1"/>
</dbReference>
<dbReference type="GO" id="GO:0006508">
    <property type="term" value="P:proteolysis"/>
    <property type="evidence" value="ECO:0007669"/>
    <property type="project" value="UniProtKB-KW"/>
</dbReference>
<dbReference type="OrthoDB" id="9766909at2"/>
<dbReference type="GO" id="GO:0030288">
    <property type="term" value="C:outer membrane-bounded periplasmic space"/>
    <property type="evidence" value="ECO:0007669"/>
    <property type="project" value="TreeGrafter"/>
</dbReference>
<dbReference type="GO" id="GO:0071555">
    <property type="term" value="P:cell wall organization"/>
    <property type="evidence" value="ECO:0007669"/>
    <property type="project" value="UniProtKB-KW"/>
</dbReference>
<proteinExistence type="inferred from homology"/>
<evidence type="ECO:0000256" key="18">
    <source>
        <dbReference type="SAM" id="Phobius"/>
    </source>
</evidence>
<dbReference type="InterPro" id="IPR012338">
    <property type="entry name" value="Beta-lactam/transpept-like"/>
</dbReference>
<keyword evidence="12 18" id="KW-1133">Transmembrane helix</keyword>
<evidence type="ECO:0000256" key="14">
    <source>
        <dbReference type="ARBA" id="ARBA00023268"/>
    </source>
</evidence>
<dbReference type="Proteomes" id="UP000182448">
    <property type="component" value="Unassembled WGS sequence"/>
</dbReference>
<evidence type="ECO:0000256" key="8">
    <source>
        <dbReference type="ARBA" id="ARBA00022692"/>
    </source>
</evidence>
<dbReference type="SUPFAM" id="SSF53955">
    <property type="entry name" value="Lysozyme-like"/>
    <property type="match status" value="1"/>
</dbReference>
<evidence type="ECO:0000256" key="16">
    <source>
        <dbReference type="ARBA" id="ARBA00034000"/>
    </source>
</evidence>
<dbReference type="Pfam" id="PF00912">
    <property type="entry name" value="Transgly"/>
    <property type="match status" value="1"/>
</dbReference>
<organism evidence="21 24">
    <name type="scientific">Weissella hellenica</name>
    <dbReference type="NCBI Taxonomy" id="46256"/>
    <lineage>
        <taxon>Bacteria</taxon>
        <taxon>Bacillati</taxon>
        <taxon>Bacillota</taxon>
        <taxon>Bacilli</taxon>
        <taxon>Lactobacillales</taxon>
        <taxon>Lactobacillaceae</taxon>
        <taxon>Weissella</taxon>
    </lineage>
</organism>
<keyword evidence="8 18" id="KW-0812">Transmembrane</keyword>
<sequence>MKDFLKKLKEWWQQKTAPARTWLSRVFAPFIRWHKRFCQPFYAWISRTFGPFWHRFQVNRWLITLFLTLFLVVSVLGTFEAKTTDITDLKKQLQSTTEIYDNAGNKAGSLSGQKGTYVKFRDISPHAVNAVIATEDRHFYREHGFSIKGMTRGVLTTIWYRIRGSHVSVGGSTLTQQLVKNAYLSQDQTVIRKARELFLSIEVEKEYSKHEILAMYLNNAYFGHGVWGIQDAAKKYFGVDAIDLSVSQGAMLIGMLQSPNGYDPLIYQDAAKNRRDQVLQNLVSTKYLTQAQADYNADLPIDAVDHEVDNSNYNYPYYFDSVINEAINTYHLKEQDILNNGYKIYTTLNQDDQANLQTDYENPNLNPIGDGSQAASIVMDAKTGGVRAIIGGRGEHVFRGFNRATQSRRSPGSTIKPIVDYGPSLSRGFSFDSDLKNSTMSFGTNGYSPSNYGDYTSDKIPMYQALENSYNIPAVWLLDQMGVSVGYDAAEKAGLPLTKSDKNLALAIGGLKKGVTPLEMTQAYTSFANGGQMSKSHFITKIVDASGKTIVQAKQKHTRLWSRKVANEMTSMMLGVYTHGTGASADPAGYDVAGKTGTTEVSGTDSTSDNATDSWAIAYTPDVVVTTWSGYDETDASHTISAYLSQTSGPLMKTTLEQVIPNTEQTKFKTKSVRSKMAATQDNEASSQNGLKDNISGIGDEIKKGATSTWNNVKDGAQKAWSGVQSLLPEF</sequence>
<comment type="caution">
    <text evidence="21">The sequence shown here is derived from an EMBL/GenBank/DDBJ whole genome shotgun (WGS) entry which is preliminary data.</text>
</comment>
<evidence type="ECO:0000259" key="20">
    <source>
        <dbReference type="Pfam" id="PF00912"/>
    </source>
</evidence>
<evidence type="ECO:0000259" key="19">
    <source>
        <dbReference type="Pfam" id="PF00905"/>
    </source>
</evidence>
<keyword evidence="23" id="KW-1185">Reference proteome</keyword>
<evidence type="ECO:0000256" key="13">
    <source>
        <dbReference type="ARBA" id="ARBA00023136"/>
    </source>
</evidence>
<keyword evidence="11" id="KW-0573">Peptidoglycan synthesis</keyword>
<dbReference type="Gene3D" id="6.20.370.110">
    <property type="match status" value="1"/>
</dbReference>
<keyword evidence="4" id="KW-0121">Carboxypeptidase</keyword>
<dbReference type="InterPro" id="IPR050396">
    <property type="entry name" value="Glycosyltr_51/Transpeptidase"/>
</dbReference>